<evidence type="ECO:0000256" key="4">
    <source>
        <dbReference type="ARBA" id="ARBA00022989"/>
    </source>
</evidence>
<organism evidence="8 9">
    <name type="scientific">Phenylobacterium kunshanense</name>
    <dbReference type="NCBI Taxonomy" id="1445034"/>
    <lineage>
        <taxon>Bacteria</taxon>
        <taxon>Pseudomonadati</taxon>
        <taxon>Pseudomonadota</taxon>
        <taxon>Alphaproteobacteria</taxon>
        <taxon>Caulobacterales</taxon>
        <taxon>Caulobacteraceae</taxon>
        <taxon>Phenylobacterium</taxon>
    </lineage>
</organism>
<dbReference type="AlphaFoldDB" id="A0A328BBA3"/>
<reference evidence="8 9" key="1">
    <citation type="submission" date="2018-05" db="EMBL/GenBank/DDBJ databases">
        <authorList>
            <person name="Lanie J.A."/>
            <person name="Ng W.-L."/>
            <person name="Kazmierczak K.M."/>
            <person name="Andrzejewski T.M."/>
            <person name="Davidsen T.M."/>
            <person name="Wayne K.J."/>
            <person name="Tettelin H."/>
            <person name="Glass J.I."/>
            <person name="Rusch D."/>
            <person name="Podicherti R."/>
            <person name="Tsui H.-C.T."/>
            <person name="Winkler M.E."/>
        </authorList>
    </citation>
    <scope>NUCLEOTIDE SEQUENCE [LARGE SCALE GENOMIC DNA]</scope>
    <source>
        <strain evidence="8 9">BUT-10</strain>
    </source>
</reference>
<keyword evidence="4 6" id="KW-1133">Transmembrane helix</keyword>
<dbReference type="GO" id="GO:0005886">
    <property type="term" value="C:plasma membrane"/>
    <property type="evidence" value="ECO:0007669"/>
    <property type="project" value="UniProtKB-SubCell"/>
</dbReference>
<evidence type="ECO:0000313" key="8">
    <source>
        <dbReference type="EMBL" id="RAK64760.1"/>
    </source>
</evidence>
<dbReference type="PANTHER" id="PTHR30485:SF1">
    <property type="entry name" value="CYTOCHROME YDHU-RELATED"/>
    <property type="match status" value="1"/>
</dbReference>
<feature type="transmembrane region" description="Helical" evidence="6">
    <location>
        <begin position="235"/>
        <end position="257"/>
    </location>
</feature>
<evidence type="ECO:0000313" key="9">
    <source>
        <dbReference type="Proteomes" id="UP000249524"/>
    </source>
</evidence>
<dbReference type="Gene3D" id="1.20.950.20">
    <property type="entry name" value="Transmembrane di-heme cytochromes, Chain C"/>
    <property type="match status" value="1"/>
</dbReference>
<keyword evidence="2" id="KW-1003">Cell membrane</keyword>
<dbReference type="GO" id="GO:0022904">
    <property type="term" value="P:respiratory electron transport chain"/>
    <property type="evidence" value="ECO:0007669"/>
    <property type="project" value="InterPro"/>
</dbReference>
<keyword evidence="9" id="KW-1185">Reference proteome</keyword>
<comment type="caution">
    <text evidence="8">The sequence shown here is derived from an EMBL/GenBank/DDBJ whole genome shotgun (WGS) entry which is preliminary data.</text>
</comment>
<evidence type="ECO:0000259" key="7">
    <source>
        <dbReference type="Pfam" id="PF01292"/>
    </source>
</evidence>
<name>A0A328BBA3_9CAUL</name>
<evidence type="ECO:0000256" key="1">
    <source>
        <dbReference type="ARBA" id="ARBA00004651"/>
    </source>
</evidence>
<protein>
    <recommendedName>
        <fullName evidence="7">Cytochrome b561 bacterial/Ni-hydrogenase domain-containing protein</fullName>
    </recommendedName>
</protein>
<gene>
    <name evidence="8" type="ORF">DJ019_12080</name>
</gene>
<dbReference type="SUPFAM" id="SSF81342">
    <property type="entry name" value="Transmembrane di-heme cytochromes"/>
    <property type="match status" value="1"/>
</dbReference>
<feature type="domain" description="Cytochrome b561 bacterial/Ni-hydrogenase" evidence="7">
    <location>
        <begin position="17"/>
        <end position="269"/>
    </location>
</feature>
<keyword evidence="5 6" id="KW-0472">Membrane</keyword>
<dbReference type="InterPro" id="IPR051542">
    <property type="entry name" value="Hydrogenase_cytochrome"/>
</dbReference>
<dbReference type="Proteomes" id="UP000249524">
    <property type="component" value="Unassembled WGS sequence"/>
</dbReference>
<keyword evidence="3 6" id="KW-0812">Transmembrane</keyword>
<dbReference type="EMBL" id="QFYS01000005">
    <property type="protein sequence ID" value="RAK64760.1"/>
    <property type="molecule type" value="Genomic_DNA"/>
</dbReference>
<dbReference type="PANTHER" id="PTHR30485">
    <property type="entry name" value="NI/FE-HYDROGENASE 1 B-TYPE CYTOCHROME SUBUNIT"/>
    <property type="match status" value="1"/>
</dbReference>
<feature type="transmembrane region" description="Helical" evidence="6">
    <location>
        <begin position="20"/>
        <end position="44"/>
    </location>
</feature>
<feature type="transmembrane region" description="Helical" evidence="6">
    <location>
        <begin position="124"/>
        <end position="141"/>
    </location>
</feature>
<evidence type="ECO:0000256" key="6">
    <source>
        <dbReference type="SAM" id="Phobius"/>
    </source>
</evidence>
<dbReference type="RefSeq" id="WP_111276298.1">
    <property type="nucleotide sequence ID" value="NZ_QFYS01000005.1"/>
</dbReference>
<dbReference type="Pfam" id="PF01292">
    <property type="entry name" value="Ni_hydr_CYTB"/>
    <property type="match status" value="1"/>
</dbReference>
<sequence length="280" mass="30181">MAGLPERRRAGALEVYRHPWVVRIAHVLNAACLLVLLTSGLQIFNAHPALYWGETSHFESPVAAIRSDLNADGTMTGRLQALGGSFDTTGVLGASRGADGSWEARAMPAWLTLPPYADLGAGRAWHFAFAWLLVANGAVYLTHGMLSGRLRAQLLPTREDLGGLGRSIVEHLRLRFPHGEAARHYNGLQKLAYLGVIAGALPIMLASGLAMSPTVHAAAPWLGDMFGGRQSARTVHFLTMLALVGFVVVHLAMVLAAGPVRELRAIITGWYRIEKKQESA</sequence>
<evidence type="ECO:0000256" key="2">
    <source>
        <dbReference type="ARBA" id="ARBA00022475"/>
    </source>
</evidence>
<proteinExistence type="predicted"/>
<dbReference type="InterPro" id="IPR016174">
    <property type="entry name" value="Di-haem_cyt_TM"/>
</dbReference>
<dbReference type="OrthoDB" id="9781740at2"/>
<dbReference type="InterPro" id="IPR011577">
    <property type="entry name" value="Cyt_b561_bac/Ni-Hgenase"/>
</dbReference>
<feature type="transmembrane region" description="Helical" evidence="6">
    <location>
        <begin position="191"/>
        <end position="215"/>
    </location>
</feature>
<evidence type="ECO:0000256" key="5">
    <source>
        <dbReference type="ARBA" id="ARBA00023136"/>
    </source>
</evidence>
<accession>A0A328BBA3</accession>
<dbReference type="GO" id="GO:0009055">
    <property type="term" value="F:electron transfer activity"/>
    <property type="evidence" value="ECO:0007669"/>
    <property type="project" value="InterPro"/>
</dbReference>
<dbReference type="GO" id="GO:0020037">
    <property type="term" value="F:heme binding"/>
    <property type="evidence" value="ECO:0007669"/>
    <property type="project" value="TreeGrafter"/>
</dbReference>
<evidence type="ECO:0000256" key="3">
    <source>
        <dbReference type="ARBA" id="ARBA00022692"/>
    </source>
</evidence>
<comment type="subcellular location">
    <subcellularLocation>
        <location evidence="1">Cell membrane</location>
        <topology evidence="1">Multi-pass membrane protein</topology>
    </subcellularLocation>
</comment>